<proteinExistence type="predicted"/>
<evidence type="ECO:0000313" key="2">
    <source>
        <dbReference type="Proteomes" id="UP000179113"/>
    </source>
</evidence>
<gene>
    <name evidence="1" type="ORF">A2415_01400</name>
</gene>
<name>A0A1F4WG25_UNCKA</name>
<comment type="caution">
    <text evidence="1">The sequence shown here is derived from an EMBL/GenBank/DDBJ whole genome shotgun (WGS) entry which is preliminary data.</text>
</comment>
<organism evidence="1 2">
    <name type="scientific">candidate division WWE3 bacterium RIFOXYC1_FULL_39_7</name>
    <dbReference type="NCBI Taxonomy" id="1802643"/>
    <lineage>
        <taxon>Bacteria</taxon>
        <taxon>Katanobacteria</taxon>
    </lineage>
</organism>
<dbReference type="EMBL" id="MEWA01000046">
    <property type="protein sequence ID" value="OGC68394.1"/>
    <property type="molecule type" value="Genomic_DNA"/>
</dbReference>
<dbReference type="AlphaFoldDB" id="A0A1F4WG25"/>
<dbReference type="Proteomes" id="UP000179113">
    <property type="component" value="Unassembled WGS sequence"/>
</dbReference>
<reference evidence="1 2" key="1">
    <citation type="journal article" date="2016" name="Nat. Commun.">
        <title>Thousands of microbial genomes shed light on interconnected biogeochemical processes in an aquifer system.</title>
        <authorList>
            <person name="Anantharaman K."/>
            <person name="Brown C.T."/>
            <person name="Hug L.A."/>
            <person name="Sharon I."/>
            <person name="Castelle C.J."/>
            <person name="Probst A.J."/>
            <person name="Thomas B.C."/>
            <person name="Singh A."/>
            <person name="Wilkins M.J."/>
            <person name="Karaoz U."/>
            <person name="Brodie E.L."/>
            <person name="Williams K.H."/>
            <person name="Hubbard S.S."/>
            <person name="Banfield J.F."/>
        </authorList>
    </citation>
    <scope>NUCLEOTIDE SEQUENCE [LARGE SCALE GENOMIC DNA]</scope>
</reference>
<evidence type="ECO:0008006" key="3">
    <source>
        <dbReference type="Google" id="ProtNLM"/>
    </source>
</evidence>
<protein>
    <recommendedName>
        <fullName evidence="3">CopG family transcriptional regulator</fullName>
    </recommendedName>
</protein>
<accession>A0A1F4WG25</accession>
<evidence type="ECO:0000313" key="1">
    <source>
        <dbReference type="EMBL" id="OGC68394.1"/>
    </source>
</evidence>
<sequence>MTNKKQRLTLFINPALIKHAKAQAVVEEITLTSLVERALIKHLPKETVFKKEAIRVDFDS</sequence>